<keyword evidence="2 4" id="KW-0689">Ribosomal protein</keyword>
<keyword evidence="5" id="KW-0933">Apicoplast</keyword>
<accession>A0A068W5Y6</accession>
<reference evidence="5" key="1">
    <citation type="submission" date="2014-04" db="EMBL/GenBank/DDBJ databases">
        <title>Structure and function of the apicoplast genome of the human pathogen Babesia microti.</title>
        <authorList>
            <person name="Garg A."/>
            <person name="Stein A."/>
            <person name="Zhao W."/>
            <person name="Dwivedi A."/>
            <person name="Frutos R."/>
            <person name="Cornillot E."/>
            <person name="Ben Mamoun C."/>
        </authorList>
    </citation>
    <scope>NUCLEOTIDE SEQUENCE [LARGE SCALE GENOMIC DNA]</scope>
    <source>
        <strain evidence="5">RI</strain>
    </source>
</reference>
<dbReference type="GeneID" id="32877947"/>
<protein>
    <submittedName>
        <fullName evidence="5">Ribosomal protein S12</fullName>
    </submittedName>
</protein>
<geneLocation type="apicoplast" evidence="5"/>
<dbReference type="GO" id="GO:0006412">
    <property type="term" value="P:translation"/>
    <property type="evidence" value="ECO:0007669"/>
    <property type="project" value="InterPro"/>
</dbReference>
<proteinExistence type="inferred from homology"/>
<dbReference type="Gene3D" id="2.40.50.140">
    <property type="entry name" value="Nucleic acid-binding proteins"/>
    <property type="match status" value="1"/>
</dbReference>
<dbReference type="NCBIfam" id="TIGR00981">
    <property type="entry name" value="rpsL_bact"/>
    <property type="match status" value="1"/>
</dbReference>
<sequence>MVTLNQAIRGKRIKKRKYIKFPNLYGCPQKKGECKKVYIVTPKKPNSALRKVVKVFIRNKNKEIIAYVPGENTNIKERDIVLFRGCNVKDLPGVKYKIILGAKDTDVVCSKLRKNKVSKYGVKKYRNK</sequence>
<dbReference type="Pfam" id="PF00164">
    <property type="entry name" value="Ribosom_S12_S23"/>
    <property type="match status" value="1"/>
</dbReference>
<name>A0A068W5Y6_BABMR</name>
<evidence type="ECO:0000256" key="2">
    <source>
        <dbReference type="ARBA" id="ARBA00022980"/>
    </source>
</evidence>
<comment type="similarity">
    <text evidence="1 4">Belongs to the universal ribosomal protein uS12 family.</text>
</comment>
<dbReference type="GO" id="GO:0003735">
    <property type="term" value="F:structural constituent of ribosome"/>
    <property type="evidence" value="ECO:0007669"/>
    <property type="project" value="InterPro"/>
</dbReference>
<gene>
    <name evidence="5" type="primary">rps12</name>
</gene>
<dbReference type="PIRSF" id="PIRSF002133">
    <property type="entry name" value="Ribosomal_S12/S23"/>
    <property type="match status" value="1"/>
</dbReference>
<dbReference type="InterPro" id="IPR012340">
    <property type="entry name" value="NA-bd_OB-fold"/>
</dbReference>
<dbReference type="InterPro" id="IPR005679">
    <property type="entry name" value="Ribosomal_uS12_bac"/>
</dbReference>
<dbReference type="SUPFAM" id="SSF50249">
    <property type="entry name" value="Nucleic acid-binding proteins"/>
    <property type="match status" value="1"/>
</dbReference>
<organism evidence="5 6">
    <name type="scientific">Babesia microti (strain RI)</name>
    <dbReference type="NCBI Taxonomy" id="1133968"/>
    <lineage>
        <taxon>Eukaryota</taxon>
        <taxon>Sar</taxon>
        <taxon>Alveolata</taxon>
        <taxon>Apicomplexa</taxon>
        <taxon>Aconoidasida</taxon>
        <taxon>Piroplasmida</taxon>
        <taxon>Babesiidae</taxon>
        <taxon>Babesia</taxon>
    </lineage>
</organism>
<dbReference type="EMBL" id="LK028575">
    <property type="protein sequence ID" value="CDR32604.1"/>
    <property type="molecule type" value="Genomic_DNA"/>
</dbReference>
<dbReference type="InterPro" id="IPR006032">
    <property type="entry name" value="Ribosomal_uS12"/>
</dbReference>
<dbReference type="Proteomes" id="UP000002899">
    <property type="component" value="Apicoplast Pltd"/>
</dbReference>
<dbReference type="GO" id="GO:0015935">
    <property type="term" value="C:small ribosomal subunit"/>
    <property type="evidence" value="ECO:0007669"/>
    <property type="project" value="InterPro"/>
</dbReference>
<dbReference type="OrthoDB" id="361013at2759"/>
<dbReference type="PANTHER" id="PTHR11652">
    <property type="entry name" value="30S RIBOSOMAL PROTEIN S12 FAMILY MEMBER"/>
    <property type="match status" value="1"/>
</dbReference>
<keyword evidence="3 4" id="KW-0687">Ribonucleoprotein</keyword>
<dbReference type="AlphaFoldDB" id="A0A068W5Y6"/>
<evidence type="ECO:0000256" key="3">
    <source>
        <dbReference type="ARBA" id="ARBA00023274"/>
    </source>
</evidence>
<evidence type="ECO:0000313" key="5">
    <source>
        <dbReference type="EMBL" id="CDR32604.1"/>
    </source>
</evidence>
<dbReference type="VEuPathDB" id="PiroplasmaDB:BmR1_api00420"/>
<keyword evidence="6" id="KW-1185">Reference proteome</keyword>
<dbReference type="PROSITE" id="PS00055">
    <property type="entry name" value="RIBOSOMAL_S12"/>
    <property type="match status" value="1"/>
</dbReference>
<evidence type="ECO:0000256" key="4">
    <source>
        <dbReference type="RuleBase" id="RU003622"/>
    </source>
</evidence>
<evidence type="ECO:0000256" key="1">
    <source>
        <dbReference type="ARBA" id="ARBA00005657"/>
    </source>
</evidence>
<keyword evidence="5" id="KW-0934">Plastid</keyword>
<dbReference type="RefSeq" id="YP_009363173.1">
    <property type="nucleotide sequence ID" value="NC_034636.1"/>
</dbReference>
<dbReference type="KEGG" id="bmic:B661_pgp13"/>
<dbReference type="PRINTS" id="PR01034">
    <property type="entry name" value="RIBOSOMALS12"/>
</dbReference>
<evidence type="ECO:0000313" key="6">
    <source>
        <dbReference type="Proteomes" id="UP000002899"/>
    </source>
</evidence>